<sequence length="42" mass="4631">MAQMGLLMPKSDLLCTKSYFRFFGGGGTLCSIQMNRSADQII</sequence>
<dbReference type="Proteomes" id="UP000078446">
    <property type="component" value="Unassembled WGS sequence"/>
</dbReference>
<dbReference type="Proteomes" id="UP000078228">
    <property type="component" value="Unassembled WGS sequence"/>
</dbReference>
<dbReference type="AlphaFoldDB" id="A0A198V0Y5"/>
<dbReference type="PATRIC" id="fig|480.236.peg.1844"/>
<evidence type="ECO:0000313" key="1">
    <source>
        <dbReference type="EMBL" id="OAU97720.1"/>
    </source>
</evidence>
<evidence type="ECO:0000313" key="3">
    <source>
        <dbReference type="Proteomes" id="UP000078228"/>
    </source>
</evidence>
<protein>
    <submittedName>
        <fullName evidence="1">Uncharacterized protein</fullName>
    </submittedName>
</protein>
<keyword evidence="3" id="KW-1185">Reference proteome</keyword>
<comment type="caution">
    <text evidence="1">The sequence shown here is derived from an EMBL/GenBank/DDBJ whole genome shotgun (WGS) entry which is preliminary data.</text>
</comment>
<dbReference type="EMBL" id="LXHC01000005">
    <property type="protein sequence ID" value="OAU97720.1"/>
    <property type="molecule type" value="Genomic_DNA"/>
</dbReference>
<organism evidence="1 3">
    <name type="scientific">Moraxella catarrhalis</name>
    <name type="common">Branhamella catarrhalis</name>
    <dbReference type="NCBI Taxonomy" id="480"/>
    <lineage>
        <taxon>Bacteria</taxon>
        <taxon>Pseudomonadati</taxon>
        <taxon>Pseudomonadota</taxon>
        <taxon>Gammaproteobacteria</taxon>
        <taxon>Moraxellales</taxon>
        <taxon>Moraxellaceae</taxon>
        <taxon>Moraxella</taxon>
    </lineage>
</organism>
<accession>A0A198V0Y5</accession>
<proteinExistence type="predicted"/>
<evidence type="ECO:0000313" key="4">
    <source>
        <dbReference type="Proteomes" id="UP000078446"/>
    </source>
</evidence>
<name>A0A198V0Y5_MORCA</name>
<evidence type="ECO:0000313" key="2">
    <source>
        <dbReference type="EMBL" id="OAV01273.1"/>
    </source>
</evidence>
<reference evidence="3 4" key="1">
    <citation type="journal article" date="2016" name="Genome Biol. Evol.">
        <title>Comparative Genomic Analyses of the Moraxella catarrhalis Serosensitive and Seroresistant Lineages Demonstrate Their Independent Evolution.</title>
        <authorList>
            <person name="Earl J.P."/>
            <person name="de Vries S.P."/>
            <person name="Ahmed A."/>
            <person name="Powell E."/>
            <person name="Schultz M.P."/>
            <person name="Hermans P.W."/>
            <person name="Hill D.J."/>
            <person name="Zhou Z."/>
            <person name="Constantinidou C.I."/>
            <person name="Hu F.Z."/>
            <person name="Bootsma H.J."/>
            <person name="Ehrlich G.D."/>
        </authorList>
    </citation>
    <scope>NUCLEOTIDE SEQUENCE [LARGE SCALE GENOMIC DNA]</scope>
    <source>
        <strain evidence="1 3">Z7542</strain>
        <strain evidence="2 4">Z7574</strain>
    </source>
</reference>
<gene>
    <name evidence="2" type="ORF">AO382_0769</name>
    <name evidence="1" type="ORF">AO384_0406</name>
</gene>
<dbReference type="EMBL" id="LXHE01000006">
    <property type="protein sequence ID" value="OAV01273.1"/>
    <property type="molecule type" value="Genomic_DNA"/>
</dbReference>